<comment type="caution">
    <text evidence="1">The sequence shown here is derived from an EMBL/GenBank/DDBJ whole genome shotgun (WGS) entry which is preliminary data.</text>
</comment>
<dbReference type="NCBIfam" id="TIGR04498">
    <property type="entry name" value="AbiV_defense"/>
    <property type="match status" value="1"/>
</dbReference>
<dbReference type="EMBL" id="PCWM01000024">
    <property type="protein sequence ID" value="PIR03251.1"/>
    <property type="molecule type" value="Genomic_DNA"/>
</dbReference>
<sequence>MLLFKNNSYTSFLFMSVLAIEEIGKTELLMDMLYHSYSSGVWDSNQQKNFLKLVYCHKSKQVNFARLFDSPFPSNNFFKDLNNGDTDLLKQNSMYVGLKKVKGEIHLKSKIINPLKTPRLKVEKHITKVNDCLLELVLSVIQQCSIMDSGYIEEKMNKRLYKELKSNWSIVSPKTQSILKKQK</sequence>
<protein>
    <submittedName>
        <fullName evidence="1">Uncharacterized protein</fullName>
    </submittedName>
</protein>
<organism evidence="1 2">
    <name type="scientific">Candidatus Magasanikbacteria bacterium CG11_big_fil_rev_8_21_14_0_20_43_7</name>
    <dbReference type="NCBI Taxonomy" id="1974654"/>
    <lineage>
        <taxon>Bacteria</taxon>
        <taxon>Candidatus Magasanikiibacteriota</taxon>
    </lineage>
</organism>
<dbReference type="InterPro" id="IPR030987">
    <property type="entry name" value="AbiV"/>
</dbReference>
<gene>
    <name evidence="1" type="ORF">COV60_01290</name>
</gene>
<reference evidence="1 2" key="1">
    <citation type="submission" date="2017-09" db="EMBL/GenBank/DDBJ databases">
        <title>Depth-based differentiation of microbial function through sediment-hosted aquifers and enrichment of novel symbionts in the deep terrestrial subsurface.</title>
        <authorList>
            <person name="Probst A.J."/>
            <person name="Ladd B."/>
            <person name="Jarett J.K."/>
            <person name="Geller-Mcgrath D.E."/>
            <person name="Sieber C.M."/>
            <person name="Emerson J.B."/>
            <person name="Anantharaman K."/>
            <person name="Thomas B.C."/>
            <person name="Malmstrom R."/>
            <person name="Stieglmeier M."/>
            <person name="Klingl A."/>
            <person name="Woyke T."/>
            <person name="Ryan C.M."/>
            <person name="Banfield J.F."/>
        </authorList>
    </citation>
    <scope>NUCLEOTIDE SEQUENCE [LARGE SCALE GENOMIC DNA]</scope>
    <source>
        <strain evidence="1">CG11_big_fil_rev_8_21_14_0_20_43_7</strain>
    </source>
</reference>
<dbReference type="AlphaFoldDB" id="A0A2H0N308"/>
<accession>A0A2H0N308</accession>
<evidence type="ECO:0000313" key="2">
    <source>
        <dbReference type="Proteomes" id="UP000229782"/>
    </source>
</evidence>
<proteinExistence type="predicted"/>
<evidence type="ECO:0000313" key="1">
    <source>
        <dbReference type="EMBL" id="PIR03251.1"/>
    </source>
</evidence>
<dbReference type="Proteomes" id="UP000229782">
    <property type="component" value="Unassembled WGS sequence"/>
</dbReference>
<name>A0A2H0N308_9BACT</name>
<dbReference type="Pfam" id="PF18728">
    <property type="entry name" value="HEPN_AbiV"/>
    <property type="match status" value="1"/>
</dbReference>